<organism evidence="8 9">
    <name type="scientific">Blattamonas nauphoetae</name>
    <dbReference type="NCBI Taxonomy" id="2049346"/>
    <lineage>
        <taxon>Eukaryota</taxon>
        <taxon>Metamonada</taxon>
        <taxon>Preaxostyla</taxon>
        <taxon>Oxymonadida</taxon>
        <taxon>Blattamonas</taxon>
    </lineage>
</organism>
<dbReference type="Proteomes" id="UP001281761">
    <property type="component" value="Unassembled WGS sequence"/>
</dbReference>
<evidence type="ECO:0000313" key="8">
    <source>
        <dbReference type="EMBL" id="KAK2958807.1"/>
    </source>
</evidence>
<evidence type="ECO:0000313" key="9">
    <source>
        <dbReference type="Proteomes" id="UP001281761"/>
    </source>
</evidence>
<keyword evidence="9" id="KW-1185">Reference proteome</keyword>
<feature type="domain" description="Gamma tubulin complex component C-terminal" evidence="6">
    <location>
        <begin position="263"/>
        <end position="602"/>
    </location>
</feature>
<keyword evidence="3" id="KW-0963">Cytoplasm</keyword>
<gene>
    <name evidence="8" type="ORF">BLNAU_6310</name>
</gene>
<evidence type="ECO:0000259" key="7">
    <source>
        <dbReference type="Pfam" id="PF17681"/>
    </source>
</evidence>
<evidence type="ECO:0000256" key="5">
    <source>
        <dbReference type="ARBA" id="ARBA00023212"/>
    </source>
</evidence>
<evidence type="ECO:0000256" key="3">
    <source>
        <dbReference type="ARBA" id="ARBA00022490"/>
    </source>
</evidence>
<evidence type="ECO:0000256" key="1">
    <source>
        <dbReference type="ARBA" id="ARBA00004245"/>
    </source>
</evidence>
<comment type="similarity">
    <text evidence="2">Belongs to the TUBGCP family.</text>
</comment>
<proteinExistence type="inferred from homology"/>
<dbReference type="InterPro" id="IPR042241">
    <property type="entry name" value="GCP_C_sf"/>
</dbReference>
<reference evidence="8 9" key="1">
    <citation type="journal article" date="2022" name="bioRxiv">
        <title>Genomics of Preaxostyla Flagellates Illuminates Evolutionary Transitions and the Path Towards Mitochondrial Loss.</title>
        <authorList>
            <person name="Novak L.V.F."/>
            <person name="Treitli S.C."/>
            <person name="Pyrih J."/>
            <person name="Halakuc P."/>
            <person name="Pipaliya S.V."/>
            <person name="Vacek V."/>
            <person name="Brzon O."/>
            <person name="Soukal P."/>
            <person name="Eme L."/>
            <person name="Dacks J.B."/>
            <person name="Karnkowska A."/>
            <person name="Elias M."/>
            <person name="Hampl V."/>
        </authorList>
    </citation>
    <scope>NUCLEOTIDE SEQUENCE [LARGE SCALE GENOMIC DNA]</scope>
    <source>
        <strain evidence="8">NAU3</strain>
        <tissue evidence="8">Gut</tissue>
    </source>
</reference>
<keyword evidence="4" id="KW-0493">Microtubule</keyword>
<sequence length="613" mass="70261">MDRGPPSLQALPYSMQEDEIIEDFLNILMGISTNTIAIADLKPPRLEINTSLDPSLQAISQRVLPLARAYIKLSLFVSNTLPYAPFHPNLTPKSYLQEDSMIDHRNMDGRIKLCLCDSLHTVLWEYHCMVTSLETLFSRGDLKLLEFVGYIQPNACVPFFEMLQNWLYHGRLDDPYDEFFITPDKTHKDGFFIPGEKGDVSLIAETGKYIQTIRSMGKEIPGLIEEKFVYTSPQNTYSHMIRKAHEASSQGIGEIILRDQLLGKRLWSLKKVLMFAESDFFVNFMDVVEGEMRKDSTIVSLHQVNTLLNVSLNSCFPGDEYNQDFSCSLCSTDLIQEMKIILGESSRSRERSKQSQDRPHLAWHVLSITQTIPYPSDMVLNSLIMQKINLIFRHLFSLKYTDRRLNASRLVIQSISRMRERPSRRASGLTLLAGTGHVRRTAGQPDDQQLQAILDDTVRITSIVWGNLRHTVQGLLDYSCRTVIERVWKTLMHQLSSATTFQQIYQTIETGVSDILHDILLSLTSILEIINAFLQLADEFCEMMEFVRVNREHLFTAEFRARLIAMHGNVIQTRHALVLSLLEQSKQNGIIKDLIVNLDFQEKIMGEQGIHRM</sequence>
<dbReference type="Gene3D" id="1.20.120.1900">
    <property type="entry name" value="Gamma-tubulin complex, C-terminal domain"/>
    <property type="match status" value="1"/>
</dbReference>
<dbReference type="Pfam" id="PF17681">
    <property type="entry name" value="GCP_N_terminal"/>
    <property type="match status" value="1"/>
</dbReference>
<feature type="domain" description="Gamma tubulin complex component protein N-terminal" evidence="7">
    <location>
        <begin position="139"/>
        <end position="188"/>
    </location>
</feature>
<keyword evidence="5" id="KW-0206">Cytoskeleton</keyword>
<dbReference type="InterPro" id="IPR007259">
    <property type="entry name" value="GCP"/>
</dbReference>
<comment type="caution">
    <text evidence="8">The sequence shown here is derived from an EMBL/GenBank/DDBJ whole genome shotgun (WGS) entry which is preliminary data.</text>
</comment>
<dbReference type="InterPro" id="IPR041470">
    <property type="entry name" value="GCP_N"/>
</dbReference>
<dbReference type="PANTHER" id="PTHR19302">
    <property type="entry name" value="GAMMA TUBULIN COMPLEX PROTEIN"/>
    <property type="match status" value="1"/>
</dbReference>
<dbReference type="InterPro" id="IPR040457">
    <property type="entry name" value="GCP_C"/>
</dbReference>
<evidence type="ECO:0000259" key="6">
    <source>
        <dbReference type="Pfam" id="PF04130"/>
    </source>
</evidence>
<comment type="subcellular location">
    <subcellularLocation>
        <location evidence="1">Cytoplasm</location>
        <location evidence="1">Cytoskeleton</location>
    </subcellularLocation>
</comment>
<evidence type="ECO:0000256" key="2">
    <source>
        <dbReference type="ARBA" id="ARBA00010337"/>
    </source>
</evidence>
<name>A0ABQ9Y4Z4_9EUKA</name>
<protein>
    <submittedName>
        <fullName evidence="8">Gamma-tubulin complex component 2</fullName>
    </submittedName>
</protein>
<evidence type="ECO:0000256" key="4">
    <source>
        <dbReference type="ARBA" id="ARBA00022701"/>
    </source>
</evidence>
<dbReference type="PANTHER" id="PTHR19302:SF13">
    <property type="entry name" value="GAMMA-TUBULIN COMPLEX COMPONENT 2"/>
    <property type="match status" value="1"/>
</dbReference>
<accession>A0ABQ9Y4Z4</accession>
<dbReference type="Pfam" id="PF04130">
    <property type="entry name" value="GCP_C_terminal"/>
    <property type="match status" value="1"/>
</dbReference>
<dbReference type="EMBL" id="JARBJD010000035">
    <property type="protein sequence ID" value="KAK2958807.1"/>
    <property type="molecule type" value="Genomic_DNA"/>
</dbReference>